<name>A0A915M1Y5_MELJA</name>
<protein>
    <submittedName>
        <fullName evidence="3">Methyltransferase domain-containing protein</fullName>
    </submittedName>
</protein>
<evidence type="ECO:0000259" key="1">
    <source>
        <dbReference type="Pfam" id="PF13847"/>
    </source>
</evidence>
<dbReference type="Gene3D" id="3.40.50.150">
    <property type="entry name" value="Vaccinia Virus protein VP39"/>
    <property type="match status" value="1"/>
</dbReference>
<dbReference type="PANTHER" id="PTHR12843">
    <property type="entry name" value="PROTEIN-LYSINE N-METHYLTRANSFERASE METTL10"/>
    <property type="match status" value="1"/>
</dbReference>
<dbReference type="WBParaSite" id="scaffold2678_cov229.g5234">
    <property type="protein sequence ID" value="scaffold2678_cov229.g5234"/>
    <property type="gene ID" value="scaffold2678_cov229.g5234"/>
</dbReference>
<keyword evidence="2" id="KW-1185">Reference proteome</keyword>
<evidence type="ECO:0000313" key="2">
    <source>
        <dbReference type="Proteomes" id="UP000887561"/>
    </source>
</evidence>
<dbReference type="PANTHER" id="PTHR12843:SF5">
    <property type="entry name" value="EEF1A LYSINE METHYLTRANSFERASE 2"/>
    <property type="match status" value="1"/>
</dbReference>
<accession>A0A915M1Y5</accession>
<sequence length="199" mass="22596">MDNALEFVNSRLGTHEYWDKFYDEELTNFEKNGGEGEIWFGRLCEAKMVEFLIKKASKDAIICDIGTGNGSVLRKLSNCGFLNLFGIDYSYKAIELAKNISSKNYSNNKIKFLLANISEDKLESELKGKFDILLDKGTFDAISLTNKSDLDDEIPRNELINLLENELLCFDCELPTNNNFEFGGCKGNTYIGCVFKWRG</sequence>
<proteinExistence type="predicted"/>
<dbReference type="CDD" id="cd02440">
    <property type="entry name" value="AdoMet_MTases"/>
    <property type="match status" value="1"/>
</dbReference>
<evidence type="ECO:0000313" key="3">
    <source>
        <dbReference type="WBParaSite" id="scaffold2678_cov229.g5234"/>
    </source>
</evidence>
<dbReference type="GO" id="GO:0005737">
    <property type="term" value="C:cytoplasm"/>
    <property type="evidence" value="ECO:0007669"/>
    <property type="project" value="TreeGrafter"/>
</dbReference>
<organism evidence="2 3">
    <name type="scientific">Meloidogyne javanica</name>
    <name type="common">Root-knot nematode worm</name>
    <dbReference type="NCBI Taxonomy" id="6303"/>
    <lineage>
        <taxon>Eukaryota</taxon>
        <taxon>Metazoa</taxon>
        <taxon>Ecdysozoa</taxon>
        <taxon>Nematoda</taxon>
        <taxon>Chromadorea</taxon>
        <taxon>Rhabditida</taxon>
        <taxon>Tylenchina</taxon>
        <taxon>Tylenchomorpha</taxon>
        <taxon>Tylenchoidea</taxon>
        <taxon>Meloidogynidae</taxon>
        <taxon>Meloidogyninae</taxon>
        <taxon>Meloidogyne</taxon>
        <taxon>Meloidogyne incognita group</taxon>
    </lineage>
</organism>
<dbReference type="InterPro" id="IPR029063">
    <property type="entry name" value="SAM-dependent_MTases_sf"/>
</dbReference>
<reference evidence="3" key="1">
    <citation type="submission" date="2022-11" db="UniProtKB">
        <authorList>
            <consortium name="WormBaseParasite"/>
        </authorList>
    </citation>
    <scope>IDENTIFICATION</scope>
</reference>
<dbReference type="Proteomes" id="UP000887561">
    <property type="component" value="Unplaced"/>
</dbReference>
<dbReference type="InterPro" id="IPR025714">
    <property type="entry name" value="Methyltranfer_dom"/>
</dbReference>
<dbReference type="SUPFAM" id="SSF53335">
    <property type="entry name" value="S-adenosyl-L-methionine-dependent methyltransferases"/>
    <property type="match status" value="1"/>
</dbReference>
<feature type="domain" description="Methyltransferase" evidence="1">
    <location>
        <begin position="57"/>
        <end position="147"/>
    </location>
</feature>
<dbReference type="AlphaFoldDB" id="A0A915M1Y5"/>
<dbReference type="Pfam" id="PF13847">
    <property type="entry name" value="Methyltransf_31"/>
    <property type="match status" value="1"/>
</dbReference>
<dbReference type="GO" id="GO:0016279">
    <property type="term" value="F:protein-lysine N-methyltransferase activity"/>
    <property type="evidence" value="ECO:0007669"/>
    <property type="project" value="TreeGrafter"/>
</dbReference>